<accession>A0A3D3FX47</accession>
<name>A0A3D3FX47_ACIRA</name>
<dbReference type="InterPro" id="IPR005039">
    <property type="entry name" value="Ant_C"/>
</dbReference>
<dbReference type="Proteomes" id="UP000262257">
    <property type="component" value="Unassembled WGS sequence"/>
</dbReference>
<dbReference type="AlphaFoldDB" id="A0A3D3FX47"/>
<evidence type="ECO:0000259" key="2">
    <source>
        <dbReference type="Pfam" id="PF10543"/>
    </source>
</evidence>
<dbReference type="Pfam" id="PF03374">
    <property type="entry name" value="ANT"/>
    <property type="match status" value="1"/>
</dbReference>
<reference evidence="3 4" key="1">
    <citation type="journal article" date="2018" name="Nat. Biotechnol.">
        <title>A standardized bacterial taxonomy based on genome phylogeny substantially revises the tree of life.</title>
        <authorList>
            <person name="Parks D.H."/>
            <person name="Chuvochina M."/>
            <person name="Waite D.W."/>
            <person name="Rinke C."/>
            <person name="Skarshewski A."/>
            <person name="Chaumeil P.A."/>
            <person name="Hugenholtz P."/>
        </authorList>
    </citation>
    <scope>NUCLEOTIDE SEQUENCE [LARGE SCALE GENOMIC DNA]</scope>
    <source>
        <strain evidence="3">UBA10045</strain>
    </source>
</reference>
<evidence type="ECO:0000259" key="1">
    <source>
        <dbReference type="Pfam" id="PF03374"/>
    </source>
</evidence>
<feature type="domain" description="KilA-N DNA-binding" evidence="2">
    <location>
        <begin position="18"/>
        <end position="102"/>
    </location>
</feature>
<protein>
    <recommendedName>
        <fullName evidence="5">Phage antirepressor KilAC domain-containing protein</fullName>
    </recommendedName>
</protein>
<proteinExistence type="predicted"/>
<feature type="domain" description="Antirepressor protein C-terminal" evidence="1">
    <location>
        <begin position="156"/>
        <end position="258"/>
    </location>
</feature>
<gene>
    <name evidence="3" type="ORF">DIC32_00775</name>
</gene>
<sequence length="264" mass="29599">MNAKLNNSVTVAGIQTIVAEFNSIPVMTTAQLAEFYGAQPKNINDNFSNNIDRFEEGKHFFKLEGDELKAFKNITDNIGYVPKQAARLILWTEKGAARHAKILDTDQAWNVFEQLEDSYFKAKELIQNFDPMKSLADPRVLRDLLLGYSERIVGLEEEVQEMKPSVEAYDRIAKADGSLCLTDAAKALQMRPKDLIAKLSSGKWIYKRAGNSHWLGYQDKVQAGYLEHKITEVTRSDGTTKITEQVRITPKGLAKLAKDQGGTA</sequence>
<evidence type="ECO:0008006" key="5">
    <source>
        <dbReference type="Google" id="ProtNLM"/>
    </source>
</evidence>
<evidence type="ECO:0000313" key="4">
    <source>
        <dbReference type="Proteomes" id="UP000262257"/>
    </source>
</evidence>
<evidence type="ECO:0000313" key="3">
    <source>
        <dbReference type="EMBL" id="HCM30380.1"/>
    </source>
</evidence>
<dbReference type="Pfam" id="PF10543">
    <property type="entry name" value="ORF6N"/>
    <property type="match status" value="1"/>
</dbReference>
<dbReference type="EMBL" id="DPXL01000013">
    <property type="protein sequence ID" value="HCM30380.1"/>
    <property type="molecule type" value="Genomic_DNA"/>
</dbReference>
<dbReference type="InterPro" id="IPR018873">
    <property type="entry name" value="KilA-N_DNA-bd_domain"/>
</dbReference>
<dbReference type="GO" id="GO:0003677">
    <property type="term" value="F:DNA binding"/>
    <property type="evidence" value="ECO:0007669"/>
    <property type="project" value="InterPro"/>
</dbReference>
<organism evidence="3 4">
    <name type="scientific">Acinetobacter radioresistens</name>
    <dbReference type="NCBI Taxonomy" id="40216"/>
    <lineage>
        <taxon>Bacteria</taxon>
        <taxon>Pseudomonadati</taxon>
        <taxon>Pseudomonadota</taxon>
        <taxon>Gammaproteobacteria</taxon>
        <taxon>Moraxellales</taxon>
        <taxon>Moraxellaceae</taxon>
        <taxon>Acinetobacter</taxon>
    </lineage>
</organism>
<comment type="caution">
    <text evidence="3">The sequence shown here is derived from an EMBL/GenBank/DDBJ whole genome shotgun (WGS) entry which is preliminary data.</text>
</comment>